<proteinExistence type="predicted"/>
<dbReference type="EMBL" id="LGIA01000025">
    <property type="protein sequence ID" value="KOH46508.1"/>
    <property type="molecule type" value="Genomic_DNA"/>
</dbReference>
<comment type="caution">
    <text evidence="1">The sequence shown here is derived from an EMBL/GenBank/DDBJ whole genome shotgun (WGS) entry which is preliminary data.</text>
</comment>
<gene>
    <name evidence="1" type="ORF">NC99_06470</name>
</gene>
<reference evidence="2" key="1">
    <citation type="submission" date="2015-07" db="EMBL/GenBank/DDBJ databases">
        <title>Genome sequencing of Sunxiuqinia dokdonensis strain SK.</title>
        <authorList>
            <person name="Ahn S."/>
            <person name="Kim B.-C."/>
        </authorList>
    </citation>
    <scope>NUCLEOTIDE SEQUENCE [LARGE SCALE GENOMIC DNA]</scope>
    <source>
        <strain evidence="2">SK</strain>
    </source>
</reference>
<accession>A0A0L8VDS3</accession>
<dbReference type="AlphaFoldDB" id="A0A0L8VDS3"/>
<protein>
    <submittedName>
        <fullName evidence="1">Uncharacterized protein</fullName>
    </submittedName>
</protein>
<organism evidence="1 2">
    <name type="scientific">Sunxiuqinia dokdonensis</name>
    <dbReference type="NCBI Taxonomy" id="1409788"/>
    <lineage>
        <taxon>Bacteria</taxon>
        <taxon>Pseudomonadati</taxon>
        <taxon>Bacteroidota</taxon>
        <taxon>Bacteroidia</taxon>
        <taxon>Marinilabiliales</taxon>
        <taxon>Prolixibacteraceae</taxon>
        <taxon>Sunxiuqinia</taxon>
    </lineage>
</organism>
<sequence length="44" mass="5152">MFIFILIDSAHIGRQKKTILIVPCYFNHAFFSSLTDQNKMNFNS</sequence>
<evidence type="ECO:0000313" key="2">
    <source>
        <dbReference type="Proteomes" id="UP000036958"/>
    </source>
</evidence>
<evidence type="ECO:0000313" key="1">
    <source>
        <dbReference type="EMBL" id="KOH46508.1"/>
    </source>
</evidence>
<dbReference type="Proteomes" id="UP000036958">
    <property type="component" value="Unassembled WGS sequence"/>
</dbReference>
<keyword evidence="2" id="KW-1185">Reference proteome</keyword>
<dbReference type="STRING" id="1409788.NC99_06470"/>
<name>A0A0L8VDS3_9BACT</name>